<keyword evidence="9" id="KW-1185">Reference proteome</keyword>
<dbReference type="PANTHER" id="PTHR47967">
    <property type="entry name" value="OS07G0603500 PROTEIN-RELATED"/>
    <property type="match status" value="1"/>
</dbReference>
<dbReference type="GO" id="GO:0006508">
    <property type="term" value="P:proteolysis"/>
    <property type="evidence" value="ECO:0007669"/>
    <property type="project" value="UniProtKB-KW"/>
</dbReference>
<evidence type="ECO:0000256" key="6">
    <source>
        <dbReference type="SAM" id="SignalP"/>
    </source>
</evidence>
<evidence type="ECO:0000259" key="7">
    <source>
        <dbReference type="PROSITE" id="PS51767"/>
    </source>
</evidence>
<dbReference type="OrthoDB" id="2747330at2759"/>
<accession>A0A5A7QA74</accession>
<evidence type="ECO:0000256" key="3">
    <source>
        <dbReference type="ARBA" id="ARBA00022750"/>
    </source>
</evidence>
<dbReference type="GO" id="GO:0005576">
    <property type="term" value="C:extracellular region"/>
    <property type="evidence" value="ECO:0007669"/>
    <property type="project" value="TreeGrafter"/>
</dbReference>
<dbReference type="Proteomes" id="UP000325081">
    <property type="component" value="Unassembled WGS sequence"/>
</dbReference>
<proteinExistence type="inferred from homology"/>
<sequence>MTCSSQRYLSLFILLLLTLFFTLSSSHSITLPLSSPTKSALNDSRWQQLRQTAVAKSANISSTTPLFAGLDGLYTFTLAIGTPTQSLELSLCSGCVLVAFPCGFNFSCVNCDIDSKDILTFKPDQSNTSSPVYCDDPLLNKTISSDFIPVCTKCISNNSCCGALAEYTHPLEGSSGYILSESLTLPELNHPEPNLLFGCAAESEWSQGIGIAGFGRAPSSLPSQLNLTKFSHCFVSRPLYEGNRNVSGALVLTWGEEEAEEDEDGNGNRYTPLIKITNGTWRPSKYFLNVEKIMVGGVKVEVPTEDLTTTESGNGGLKVEPAIEATVMDKSVFEPLAKELEKQVGNKYSRATDAENDSMYRPCYHTGDSGMNGMPGLCFHFQGGAELVVPVENYFWNYNKSVICIAIWSQVLEGYAILLGKLMMQNVYVDYDLTNNRLGFWPKNCSQVSK</sequence>
<dbReference type="InterPro" id="IPR051708">
    <property type="entry name" value="Plant_Aspart_Prot_A1"/>
</dbReference>
<evidence type="ECO:0000313" key="8">
    <source>
        <dbReference type="EMBL" id="GER41858.1"/>
    </source>
</evidence>
<dbReference type="PROSITE" id="PS51767">
    <property type="entry name" value="PEPTIDASE_A1"/>
    <property type="match status" value="1"/>
</dbReference>
<dbReference type="SUPFAM" id="SSF50630">
    <property type="entry name" value="Acid proteases"/>
    <property type="match status" value="1"/>
</dbReference>
<keyword evidence="2 8" id="KW-0645">Protease</keyword>
<feature type="chain" id="PRO_5022767782" evidence="6">
    <location>
        <begin position="27"/>
        <end position="450"/>
    </location>
</feature>
<dbReference type="Pfam" id="PF14541">
    <property type="entry name" value="TAXi_C"/>
    <property type="match status" value="1"/>
</dbReference>
<dbReference type="EMBL" id="BKCP01006183">
    <property type="protein sequence ID" value="GER41858.1"/>
    <property type="molecule type" value="Genomic_DNA"/>
</dbReference>
<keyword evidence="6" id="KW-0732">Signal</keyword>
<dbReference type="InterPro" id="IPR033121">
    <property type="entry name" value="PEPTIDASE_A1"/>
</dbReference>
<name>A0A5A7QA74_STRAF</name>
<dbReference type="AlphaFoldDB" id="A0A5A7QA74"/>
<evidence type="ECO:0000256" key="2">
    <source>
        <dbReference type="ARBA" id="ARBA00022670"/>
    </source>
</evidence>
<dbReference type="InterPro" id="IPR032799">
    <property type="entry name" value="TAXi_C"/>
</dbReference>
<dbReference type="InterPro" id="IPR032861">
    <property type="entry name" value="TAXi_N"/>
</dbReference>
<feature type="domain" description="Peptidase A1" evidence="7">
    <location>
        <begin position="74"/>
        <end position="441"/>
    </location>
</feature>
<keyword evidence="5" id="KW-0325">Glycoprotein</keyword>
<evidence type="ECO:0000313" key="9">
    <source>
        <dbReference type="Proteomes" id="UP000325081"/>
    </source>
</evidence>
<keyword evidence="3" id="KW-0064">Aspartyl protease</keyword>
<dbReference type="Gene3D" id="2.40.70.10">
    <property type="entry name" value="Acid Proteases"/>
    <property type="match status" value="2"/>
</dbReference>
<feature type="signal peptide" evidence="6">
    <location>
        <begin position="1"/>
        <end position="26"/>
    </location>
</feature>
<organism evidence="8 9">
    <name type="scientific">Striga asiatica</name>
    <name type="common">Asiatic witchweed</name>
    <name type="synonym">Buchnera asiatica</name>
    <dbReference type="NCBI Taxonomy" id="4170"/>
    <lineage>
        <taxon>Eukaryota</taxon>
        <taxon>Viridiplantae</taxon>
        <taxon>Streptophyta</taxon>
        <taxon>Embryophyta</taxon>
        <taxon>Tracheophyta</taxon>
        <taxon>Spermatophyta</taxon>
        <taxon>Magnoliopsida</taxon>
        <taxon>eudicotyledons</taxon>
        <taxon>Gunneridae</taxon>
        <taxon>Pentapetalae</taxon>
        <taxon>asterids</taxon>
        <taxon>lamiids</taxon>
        <taxon>Lamiales</taxon>
        <taxon>Orobanchaceae</taxon>
        <taxon>Buchnereae</taxon>
        <taxon>Striga</taxon>
    </lineage>
</organism>
<evidence type="ECO:0000256" key="4">
    <source>
        <dbReference type="ARBA" id="ARBA00022801"/>
    </source>
</evidence>
<evidence type="ECO:0000256" key="1">
    <source>
        <dbReference type="ARBA" id="ARBA00007447"/>
    </source>
</evidence>
<comment type="caution">
    <text evidence="8">The sequence shown here is derived from an EMBL/GenBank/DDBJ whole genome shotgun (WGS) entry which is preliminary data.</text>
</comment>
<protein>
    <submittedName>
        <fullName evidence="8">Eukaryotic aspartyl protease family protein</fullName>
    </submittedName>
</protein>
<evidence type="ECO:0000256" key="5">
    <source>
        <dbReference type="ARBA" id="ARBA00023180"/>
    </source>
</evidence>
<dbReference type="Pfam" id="PF14543">
    <property type="entry name" value="TAXi_N"/>
    <property type="match status" value="1"/>
</dbReference>
<keyword evidence="4" id="KW-0378">Hydrolase</keyword>
<dbReference type="CDD" id="cd05476">
    <property type="entry name" value="pepsin_A_like_plant"/>
    <property type="match status" value="1"/>
</dbReference>
<dbReference type="GO" id="GO:0004190">
    <property type="term" value="F:aspartic-type endopeptidase activity"/>
    <property type="evidence" value="ECO:0007669"/>
    <property type="project" value="UniProtKB-KW"/>
</dbReference>
<comment type="similarity">
    <text evidence="1">Belongs to the peptidase A1 family.</text>
</comment>
<dbReference type="InterPro" id="IPR021109">
    <property type="entry name" value="Peptidase_aspartic_dom_sf"/>
</dbReference>
<dbReference type="InterPro" id="IPR034161">
    <property type="entry name" value="Pepsin-like_plant"/>
</dbReference>
<reference evidence="9" key="1">
    <citation type="journal article" date="2019" name="Curr. Biol.">
        <title>Genome Sequence of Striga asiatica Provides Insight into the Evolution of Plant Parasitism.</title>
        <authorList>
            <person name="Yoshida S."/>
            <person name="Kim S."/>
            <person name="Wafula E.K."/>
            <person name="Tanskanen J."/>
            <person name="Kim Y.M."/>
            <person name="Honaas L."/>
            <person name="Yang Z."/>
            <person name="Spallek T."/>
            <person name="Conn C.E."/>
            <person name="Ichihashi Y."/>
            <person name="Cheong K."/>
            <person name="Cui S."/>
            <person name="Der J.P."/>
            <person name="Gundlach H."/>
            <person name="Jiao Y."/>
            <person name="Hori C."/>
            <person name="Ishida J.K."/>
            <person name="Kasahara H."/>
            <person name="Kiba T."/>
            <person name="Kim M.S."/>
            <person name="Koo N."/>
            <person name="Laohavisit A."/>
            <person name="Lee Y.H."/>
            <person name="Lumba S."/>
            <person name="McCourt P."/>
            <person name="Mortimer J.C."/>
            <person name="Mutuku J.M."/>
            <person name="Nomura T."/>
            <person name="Sasaki-Sekimoto Y."/>
            <person name="Seto Y."/>
            <person name="Wang Y."/>
            <person name="Wakatake T."/>
            <person name="Sakakibara H."/>
            <person name="Demura T."/>
            <person name="Yamaguchi S."/>
            <person name="Yoneyama K."/>
            <person name="Manabe R.I."/>
            <person name="Nelson D.C."/>
            <person name="Schulman A.H."/>
            <person name="Timko M.P."/>
            <person name="dePamphilis C.W."/>
            <person name="Choi D."/>
            <person name="Shirasu K."/>
        </authorList>
    </citation>
    <scope>NUCLEOTIDE SEQUENCE [LARGE SCALE GENOMIC DNA]</scope>
    <source>
        <strain evidence="9">cv. UVA1</strain>
    </source>
</reference>
<gene>
    <name evidence="8" type="ORF">STAS_18587</name>
</gene>
<dbReference type="PANTHER" id="PTHR47967:SF36">
    <property type="entry name" value="PEPTIDASE A1 DOMAIN-CONTAINING PROTEIN"/>
    <property type="match status" value="1"/>
</dbReference>